<evidence type="ECO:0000313" key="1">
    <source>
        <dbReference type="EMBL" id="VEP14411.1"/>
    </source>
</evidence>
<keyword evidence="2" id="KW-1185">Reference proteome</keyword>
<sequence length="94" mass="10751">MESPLNCTSANLEKEVLARFQTLTGNFLGKSRVFREPWGNSTVLCVDFNSFPYLFPLTREQTHVLRLAIKQLGLANSVIFRANNKVLGWKKLEH</sequence>
<dbReference type="AlphaFoldDB" id="A0A563VSM3"/>
<dbReference type="RefSeq" id="WP_144872985.1">
    <property type="nucleotide sequence ID" value="NZ_LR214004.1"/>
</dbReference>
<protein>
    <submittedName>
        <fullName evidence="1">Uncharacterized protein</fullName>
    </submittedName>
</protein>
<evidence type="ECO:0000313" key="2">
    <source>
        <dbReference type="Proteomes" id="UP000320055"/>
    </source>
</evidence>
<accession>A0A563VSM3</accession>
<gene>
    <name evidence="1" type="ORF">H1P_2610011</name>
</gene>
<dbReference type="Proteomes" id="UP000320055">
    <property type="component" value="Unassembled WGS sequence"/>
</dbReference>
<organism evidence="1 2">
    <name type="scientific">Hyella patelloides LEGE 07179</name>
    <dbReference type="NCBI Taxonomy" id="945734"/>
    <lineage>
        <taxon>Bacteria</taxon>
        <taxon>Bacillati</taxon>
        <taxon>Cyanobacteriota</taxon>
        <taxon>Cyanophyceae</taxon>
        <taxon>Pleurocapsales</taxon>
        <taxon>Hyellaceae</taxon>
        <taxon>Hyella</taxon>
    </lineage>
</organism>
<reference evidence="1 2" key="1">
    <citation type="submission" date="2019-01" db="EMBL/GenBank/DDBJ databases">
        <authorList>
            <person name="Brito A."/>
        </authorList>
    </citation>
    <scope>NUCLEOTIDE SEQUENCE [LARGE SCALE GENOMIC DNA]</scope>
    <source>
        <strain evidence="1">1</strain>
    </source>
</reference>
<dbReference type="OrthoDB" id="560605at2"/>
<proteinExistence type="predicted"/>
<dbReference type="EMBL" id="CAACVJ010000181">
    <property type="protein sequence ID" value="VEP14411.1"/>
    <property type="molecule type" value="Genomic_DNA"/>
</dbReference>
<name>A0A563VSM3_9CYAN</name>